<dbReference type="InterPro" id="IPR001845">
    <property type="entry name" value="HTH_ArsR_DNA-bd_dom"/>
</dbReference>
<keyword evidence="3" id="KW-1185">Reference proteome</keyword>
<evidence type="ECO:0000259" key="1">
    <source>
        <dbReference type="PROSITE" id="PS50987"/>
    </source>
</evidence>
<feature type="domain" description="HTH arsR-type" evidence="1">
    <location>
        <begin position="5"/>
        <end position="99"/>
    </location>
</feature>
<comment type="caution">
    <text evidence="2">The sequence shown here is derived from an EMBL/GenBank/DDBJ whole genome shotgun (WGS) entry which is preliminary data.</text>
</comment>
<evidence type="ECO:0000313" key="3">
    <source>
        <dbReference type="Proteomes" id="UP001499882"/>
    </source>
</evidence>
<reference evidence="3" key="1">
    <citation type="journal article" date="2019" name="Int. J. Syst. Evol. Microbiol.">
        <title>The Global Catalogue of Microorganisms (GCM) 10K type strain sequencing project: providing services to taxonomists for standard genome sequencing and annotation.</title>
        <authorList>
            <consortium name="The Broad Institute Genomics Platform"/>
            <consortium name="The Broad Institute Genome Sequencing Center for Infectious Disease"/>
            <person name="Wu L."/>
            <person name="Ma J."/>
        </authorList>
    </citation>
    <scope>NUCLEOTIDE SEQUENCE [LARGE SCALE GENOMIC DNA]</scope>
    <source>
        <strain evidence="3">JCM 18532</strain>
    </source>
</reference>
<dbReference type="InterPro" id="IPR036390">
    <property type="entry name" value="WH_DNA-bd_sf"/>
</dbReference>
<dbReference type="EMBL" id="BAABKN010000004">
    <property type="protein sequence ID" value="GAA4724363.1"/>
    <property type="molecule type" value="Genomic_DNA"/>
</dbReference>
<dbReference type="PROSITE" id="PS50987">
    <property type="entry name" value="HTH_ARSR_2"/>
    <property type="match status" value="1"/>
</dbReference>
<dbReference type="InterPro" id="IPR036388">
    <property type="entry name" value="WH-like_DNA-bd_sf"/>
</dbReference>
<protein>
    <submittedName>
        <fullName evidence="2">Helix-turn-helix domain-containing protein</fullName>
    </submittedName>
</protein>
<dbReference type="PRINTS" id="PR00778">
    <property type="entry name" value="HTHARSR"/>
</dbReference>
<sequence>MTDTEERVEVGTLQDVLAALSDPVRLEMVRRMYAGAGPTPCAQLYDGVSKSTASHHFKILREAGVIDRSVIGGQTHQDLRLDDVEAAYPGVLSSILAVRPAR</sequence>
<dbReference type="Pfam" id="PF12840">
    <property type="entry name" value="HTH_20"/>
    <property type="match status" value="1"/>
</dbReference>
<evidence type="ECO:0000313" key="2">
    <source>
        <dbReference type="EMBL" id="GAA4724363.1"/>
    </source>
</evidence>
<dbReference type="InterPro" id="IPR011991">
    <property type="entry name" value="ArsR-like_HTH"/>
</dbReference>
<dbReference type="SUPFAM" id="SSF46785">
    <property type="entry name" value="Winged helix' DNA-binding domain"/>
    <property type="match status" value="1"/>
</dbReference>
<gene>
    <name evidence="2" type="ORF">GCM10023350_03390</name>
</gene>
<dbReference type="CDD" id="cd00090">
    <property type="entry name" value="HTH_ARSR"/>
    <property type="match status" value="1"/>
</dbReference>
<accession>A0ABP8Y8Z1</accession>
<dbReference type="RefSeq" id="WP_345524798.1">
    <property type="nucleotide sequence ID" value="NZ_BAABKN010000004.1"/>
</dbReference>
<dbReference type="SMART" id="SM00418">
    <property type="entry name" value="HTH_ARSR"/>
    <property type="match status" value="1"/>
</dbReference>
<name>A0ABP8Y8Z1_9ACTN</name>
<dbReference type="Gene3D" id="1.10.10.10">
    <property type="entry name" value="Winged helix-like DNA-binding domain superfamily/Winged helix DNA-binding domain"/>
    <property type="match status" value="1"/>
</dbReference>
<proteinExistence type="predicted"/>
<organism evidence="2 3">
    <name type="scientific">Nocardioides endophyticus</name>
    <dbReference type="NCBI Taxonomy" id="1353775"/>
    <lineage>
        <taxon>Bacteria</taxon>
        <taxon>Bacillati</taxon>
        <taxon>Actinomycetota</taxon>
        <taxon>Actinomycetes</taxon>
        <taxon>Propionibacteriales</taxon>
        <taxon>Nocardioidaceae</taxon>
        <taxon>Nocardioides</taxon>
    </lineage>
</organism>
<dbReference type="Proteomes" id="UP001499882">
    <property type="component" value="Unassembled WGS sequence"/>
</dbReference>